<keyword evidence="5 9" id="KW-0256">Endoplasmic reticulum</keyword>
<name>A0AA38X5H4_9EURO</name>
<evidence type="ECO:0000256" key="1">
    <source>
        <dbReference type="ARBA" id="ARBA00004477"/>
    </source>
</evidence>
<feature type="transmembrane region" description="Helical" evidence="11">
    <location>
        <begin position="160"/>
        <end position="181"/>
    </location>
</feature>
<dbReference type="PANTHER" id="PTHR42650">
    <property type="entry name" value="TAIL-ANCHORED PROTEIN INSERTION RECEPTOR WRB"/>
    <property type="match status" value="1"/>
</dbReference>
<evidence type="ECO:0000256" key="2">
    <source>
        <dbReference type="ARBA" id="ARBA00010799"/>
    </source>
</evidence>
<gene>
    <name evidence="9 13" type="primary">GET1</name>
    <name evidence="13" type="ORF">H2200_008976</name>
</gene>
<comment type="similarity">
    <text evidence="2 9">Belongs to the WRB/GET1 family.</text>
</comment>
<dbReference type="GO" id="GO:0071816">
    <property type="term" value="P:tail-anchored membrane protein insertion into ER membrane"/>
    <property type="evidence" value="ECO:0007669"/>
    <property type="project" value="InterPro"/>
</dbReference>
<comment type="caution">
    <text evidence="9">Lacks conserved residue(s) required for the propagation of feature annotation.</text>
</comment>
<evidence type="ECO:0000256" key="6">
    <source>
        <dbReference type="ARBA" id="ARBA00022989"/>
    </source>
</evidence>
<comment type="subcellular location">
    <subcellularLocation>
        <location evidence="1">Endoplasmic reticulum membrane</location>
        <topology evidence="1">Multi-pass membrane protein</topology>
    </subcellularLocation>
</comment>
<dbReference type="Pfam" id="PF04420">
    <property type="entry name" value="CHD5"/>
    <property type="match status" value="1"/>
</dbReference>
<keyword evidence="4 9" id="KW-0812">Transmembrane</keyword>
<keyword evidence="12" id="KW-0732">Signal</keyword>
<reference evidence="13" key="1">
    <citation type="submission" date="2022-10" db="EMBL/GenBank/DDBJ databases">
        <title>Culturing micro-colonial fungi from biological soil crusts in the Mojave desert and describing Neophaeococcomyces mojavensis, and introducing the new genera and species Taxawa tesnikishii.</title>
        <authorList>
            <person name="Kurbessoian T."/>
            <person name="Stajich J.E."/>
        </authorList>
    </citation>
    <scope>NUCLEOTIDE SEQUENCE</scope>
    <source>
        <strain evidence="13">TK_41</strain>
    </source>
</reference>
<dbReference type="GO" id="GO:0005789">
    <property type="term" value="C:endoplasmic reticulum membrane"/>
    <property type="evidence" value="ECO:0007669"/>
    <property type="project" value="UniProtKB-SubCell"/>
</dbReference>
<protein>
    <submittedName>
        <fullName evidence="13">GET complex subunit get1</fullName>
    </submittedName>
</protein>
<dbReference type="EMBL" id="JAPDRK010000013">
    <property type="protein sequence ID" value="KAJ9606965.1"/>
    <property type="molecule type" value="Genomic_DNA"/>
</dbReference>
<evidence type="ECO:0000256" key="7">
    <source>
        <dbReference type="ARBA" id="ARBA00023054"/>
    </source>
</evidence>
<keyword evidence="8 9" id="KW-0472">Membrane</keyword>
<feature type="topological domain" description="Cytoplasmic" evidence="9">
    <location>
        <begin position="173"/>
        <end position="215"/>
    </location>
</feature>
<evidence type="ECO:0000256" key="4">
    <source>
        <dbReference type="ARBA" id="ARBA00022692"/>
    </source>
</evidence>
<feature type="topological domain" description="Lumenal" evidence="9">
    <location>
        <begin position="1"/>
        <end position="4"/>
    </location>
</feature>
<evidence type="ECO:0000256" key="10">
    <source>
        <dbReference type="SAM" id="MobiDB-lite"/>
    </source>
</evidence>
<comment type="caution">
    <text evidence="13">The sequence shown here is derived from an EMBL/GenBank/DDBJ whole genome shotgun (WGS) entry which is preliminary data.</text>
</comment>
<dbReference type="GO" id="GO:0043495">
    <property type="term" value="F:protein-membrane adaptor activity"/>
    <property type="evidence" value="ECO:0007669"/>
    <property type="project" value="TreeGrafter"/>
</dbReference>
<dbReference type="PANTHER" id="PTHR42650:SF1">
    <property type="entry name" value="GUIDED ENTRY OF TAIL-ANCHORED PROTEINS FACTOR 1"/>
    <property type="match status" value="1"/>
</dbReference>
<dbReference type="HAMAP" id="MF_03113">
    <property type="entry name" value="Get1"/>
    <property type="match status" value="1"/>
</dbReference>
<feature type="chain" id="PRO_5041444253" evidence="12">
    <location>
        <begin position="24"/>
        <end position="215"/>
    </location>
</feature>
<dbReference type="InterPro" id="IPR029012">
    <property type="entry name" value="Helix_hairpin_bin_sf"/>
</dbReference>
<dbReference type="Proteomes" id="UP001172673">
    <property type="component" value="Unassembled WGS sequence"/>
</dbReference>
<accession>A0AA38X5H4</accession>
<evidence type="ECO:0000256" key="8">
    <source>
        <dbReference type="ARBA" id="ARBA00023136"/>
    </source>
</evidence>
<dbReference type="InterPro" id="IPR028945">
    <property type="entry name" value="Get1"/>
</dbReference>
<proteinExistence type="inferred from homology"/>
<dbReference type="AlphaFoldDB" id="A0AA38X5H4"/>
<dbReference type="Gene3D" id="1.10.287.660">
    <property type="entry name" value="Helix hairpin bin"/>
    <property type="match status" value="1"/>
</dbReference>
<organism evidence="13 14">
    <name type="scientific">Cladophialophora chaetospira</name>
    <dbReference type="NCBI Taxonomy" id="386627"/>
    <lineage>
        <taxon>Eukaryota</taxon>
        <taxon>Fungi</taxon>
        <taxon>Dikarya</taxon>
        <taxon>Ascomycota</taxon>
        <taxon>Pezizomycotina</taxon>
        <taxon>Eurotiomycetes</taxon>
        <taxon>Chaetothyriomycetidae</taxon>
        <taxon>Chaetothyriales</taxon>
        <taxon>Herpotrichiellaceae</taxon>
        <taxon>Cladophialophora</taxon>
    </lineage>
</organism>
<evidence type="ECO:0000256" key="12">
    <source>
        <dbReference type="SAM" id="SignalP"/>
    </source>
</evidence>
<keyword evidence="3 9" id="KW-0813">Transport</keyword>
<evidence type="ECO:0000256" key="5">
    <source>
        <dbReference type="ARBA" id="ARBA00022824"/>
    </source>
</evidence>
<evidence type="ECO:0000313" key="14">
    <source>
        <dbReference type="Proteomes" id="UP001172673"/>
    </source>
</evidence>
<keyword evidence="14" id="KW-1185">Reference proteome</keyword>
<sequence length="215" mass="24606">MPSLLITVFIIQLLCHLVQTVGAKPINDLLWQIYARLPLQSNKDQGEQIRLRREVVRLKREMNAVSAQDEFSKWARLRRQHDKAMEEYDKKAAAVSSTRSSFDTKATALRWTCTSGLRFALQFWHAKTPVFTYPRGWFPWYVEWLLGFPRCPYGGVSINVWSTACATVIALVGEVVLYLLVLTRTGGLKEKQGAGMQEKQKQKRKTSMPTAMPVD</sequence>
<keyword evidence="6 9" id="KW-1133">Transmembrane helix</keyword>
<evidence type="ECO:0000256" key="11">
    <source>
        <dbReference type="SAM" id="Phobius"/>
    </source>
</evidence>
<keyword evidence="7" id="KW-0175">Coiled coil</keyword>
<evidence type="ECO:0000313" key="13">
    <source>
        <dbReference type="EMBL" id="KAJ9606965.1"/>
    </source>
</evidence>
<feature type="region of interest" description="Disordered" evidence="10">
    <location>
        <begin position="191"/>
        <end position="215"/>
    </location>
</feature>
<dbReference type="GO" id="GO:0043529">
    <property type="term" value="C:GET complex"/>
    <property type="evidence" value="ECO:0007669"/>
    <property type="project" value="InterPro"/>
</dbReference>
<evidence type="ECO:0000256" key="3">
    <source>
        <dbReference type="ARBA" id="ARBA00022448"/>
    </source>
</evidence>
<evidence type="ECO:0000256" key="9">
    <source>
        <dbReference type="HAMAP-Rule" id="MF_03113"/>
    </source>
</evidence>
<dbReference type="InterPro" id="IPR027538">
    <property type="entry name" value="Get1_fungi"/>
</dbReference>
<feature type="signal peptide" evidence="12">
    <location>
        <begin position="1"/>
        <end position="23"/>
    </location>
</feature>
<dbReference type="FunFam" id="1.10.287.660:FF:000006">
    <property type="entry name" value="Protein GET1"/>
    <property type="match status" value="1"/>
</dbReference>